<gene>
    <name evidence="2" type="ORF">HT134_01910</name>
</gene>
<reference evidence="2 3" key="1">
    <citation type="submission" date="2020-06" db="EMBL/GenBank/DDBJ databases">
        <authorList>
            <person name="Chanama M."/>
        </authorList>
    </citation>
    <scope>NUCLEOTIDE SEQUENCE [LARGE SCALE GENOMIC DNA]</scope>
    <source>
        <strain evidence="2 3">TBRC6557</strain>
    </source>
</reference>
<evidence type="ECO:0008006" key="4">
    <source>
        <dbReference type="Google" id="ProtNLM"/>
    </source>
</evidence>
<feature type="signal peptide" evidence="1">
    <location>
        <begin position="1"/>
        <end position="29"/>
    </location>
</feature>
<organism evidence="2 3">
    <name type="scientific">Nonomuraea rhodomycinica</name>
    <dbReference type="NCBI Taxonomy" id="1712872"/>
    <lineage>
        <taxon>Bacteria</taxon>
        <taxon>Bacillati</taxon>
        <taxon>Actinomycetota</taxon>
        <taxon>Actinomycetes</taxon>
        <taxon>Streptosporangiales</taxon>
        <taxon>Streptosporangiaceae</taxon>
        <taxon>Nonomuraea</taxon>
    </lineage>
</organism>
<dbReference type="EMBL" id="JABWGO010000001">
    <property type="protein sequence ID" value="NUW38886.1"/>
    <property type="molecule type" value="Genomic_DNA"/>
</dbReference>
<dbReference type="InterPro" id="IPR046256">
    <property type="entry name" value="DUF6289"/>
</dbReference>
<evidence type="ECO:0000313" key="3">
    <source>
        <dbReference type="Proteomes" id="UP000546126"/>
    </source>
</evidence>
<comment type="caution">
    <text evidence="2">The sequence shown here is derived from an EMBL/GenBank/DDBJ whole genome shotgun (WGS) entry which is preliminary data.</text>
</comment>
<dbReference type="Proteomes" id="UP000546126">
    <property type="component" value="Unassembled WGS sequence"/>
</dbReference>
<sequence length="80" mass="8589">MRRTTALSLPLAFVLALAGAAVTSAPAQARPCGLGNYCVTTYYSDSSWTTVVGQMVEECEGGGSFWGVRTIYKDFTERPC</sequence>
<proteinExistence type="predicted"/>
<protein>
    <recommendedName>
        <fullName evidence="4">Peptidase inhibitor family I36</fullName>
    </recommendedName>
</protein>
<name>A0A7Y6IJ01_9ACTN</name>
<dbReference type="AlphaFoldDB" id="A0A7Y6IJ01"/>
<dbReference type="Pfam" id="PF19806">
    <property type="entry name" value="DUF6289"/>
    <property type="match status" value="1"/>
</dbReference>
<keyword evidence="1" id="KW-0732">Signal</keyword>
<evidence type="ECO:0000313" key="2">
    <source>
        <dbReference type="EMBL" id="NUW38886.1"/>
    </source>
</evidence>
<feature type="chain" id="PRO_5030772265" description="Peptidase inhibitor family I36" evidence="1">
    <location>
        <begin position="30"/>
        <end position="80"/>
    </location>
</feature>
<dbReference type="RefSeq" id="WP_175598507.1">
    <property type="nucleotide sequence ID" value="NZ_JABWGO010000001.1"/>
</dbReference>
<keyword evidence="3" id="KW-1185">Reference proteome</keyword>
<accession>A0A7Y6IJ01</accession>
<evidence type="ECO:0000256" key="1">
    <source>
        <dbReference type="SAM" id="SignalP"/>
    </source>
</evidence>